<evidence type="ECO:0000313" key="10">
    <source>
        <dbReference type="Proteomes" id="UP001139028"/>
    </source>
</evidence>
<dbReference type="AlphaFoldDB" id="A0A9X2ELS0"/>
<accession>A0A9X2ELS0</accession>
<dbReference type="GO" id="GO:0005525">
    <property type="term" value="F:GTP binding"/>
    <property type="evidence" value="ECO:0007669"/>
    <property type="project" value="UniProtKB-KW"/>
</dbReference>
<keyword evidence="3" id="KW-0479">Metal-binding</keyword>
<evidence type="ECO:0000256" key="3">
    <source>
        <dbReference type="ARBA" id="ARBA00022723"/>
    </source>
</evidence>
<keyword evidence="10" id="KW-1185">Reference proteome</keyword>
<evidence type="ECO:0000256" key="4">
    <source>
        <dbReference type="ARBA" id="ARBA00022741"/>
    </source>
</evidence>
<dbReference type="InterPro" id="IPR025877">
    <property type="entry name" value="MobA-like_NTP_Trfase"/>
</dbReference>
<dbReference type="EMBL" id="JALBWM010000031">
    <property type="protein sequence ID" value="MCO1334567.1"/>
    <property type="molecule type" value="Genomic_DNA"/>
</dbReference>
<dbReference type="Proteomes" id="UP001139028">
    <property type="component" value="Unassembled WGS sequence"/>
</dbReference>
<sequence>MARALFGKSTIGVVLAGGRSSRMGRDKALLAHPQRGNFLQHAEALLSELPLEKVVTSGARPGAIEDLVPEQGPLGGLYSVALATGADAALVIPVDMPLLGREHLAELLAEGQASGRPCYFENFFFPLWLPLNSDCLNYLRSAVEGSARNSVGALLRHLGAESISIKTAGDWHRNINTPADYLGLGTPDKTSETSLLRDH</sequence>
<keyword evidence="6" id="KW-0342">GTP-binding</keyword>
<keyword evidence="5" id="KW-0460">Magnesium</keyword>
<name>A0A9X2ELS0_9GAMM</name>
<keyword evidence="1" id="KW-0963">Cytoplasm</keyword>
<dbReference type="GO" id="GO:0046872">
    <property type="term" value="F:metal ion binding"/>
    <property type="evidence" value="ECO:0007669"/>
    <property type="project" value="UniProtKB-KW"/>
</dbReference>
<keyword evidence="4" id="KW-0547">Nucleotide-binding</keyword>
<dbReference type="InterPro" id="IPR013482">
    <property type="entry name" value="Molybde_CF_guanTrfase"/>
</dbReference>
<comment type="caution">
    <text evidence="9">The sequence shown here is derived from an EMBL/GenBank/DDBJ whole genome shotgun (WGS) entry which is preliminary data.</text>
</comment>
<evidence type="ECO:0000256" key="5">
    <source>
        <dbReference type="ARBA" id="ARBA00022842"/>
    </source>
</evidence>
<dbReference type="Gene3D" id="3.90.550.10">
    <property type="entry name" value="Spore Coat Polysaccharide Biosynthesis Protein SpsA, Chain A"/>
    <property type="match status" value="1"/>
</dbReference>
<dbReference type="RefSeq" id="WP_252466141.1">
    <property type="nucleotide sequence ID" value="NZ_JALBWM010000031.1"/>
</dbReference>
<evidence type="ECO:0000313" key="9">
    <source>
        <dbReference type="EMBL" id="MCO1334567.1"/>
    </source>
</evidence>
<dbReference type="CDD" id="cd02503">
    <property type="entry name" value="MobA"/>
    <property type="match status" value="1"/>
</dbReference>
<dbReference type="GO" id="GO:1902758">
    <property type="term" value="P:bis(molybdopterin guanine dinucleotide)molybdenum biosynthetic process"/>
    <property type="evidence" value="ECO:0007669"/>
    <property type="project" value="TreeGrafter"/>
</dbReference>
<feature type="domain" description="MobA-like NTP transferase" evidence="8">
    <location>
        <begin position="12"/>
        <end position="142"/>
    </location>
</feature>
<keyword evidence="2" id="KW-0808">Transferase</keyword>
<organism evidence="9 10">
    <name type="scientific">Microbulbifer okhotskensis</name>
    <dbReference type="NCBI Taxonomy" id="2926617"/>
    <lineage>
        <taxon>Bacteria</taxon>
        <taxon>Pseudomonadati</taxon>
        <taxon>Pseudomonadota</taxon>
        <taxon>Gammaproteobacteria</taxon>
        <taxon>Cellvibrionales</taxon>
        <taxon>Microbulbiferaceae</taxon>
        <taxon>Microbulbifer</taxon>
    </lineage>
</organism>
<keyword evidence="9" id="KW-0548">Nucleotidyltransferase</keyword>
<evidence type="ECO:0000259" key="8">
    <source>
        <dbReference type="Pfam" id="PF12804"/>
    </source>
</evidence>
<dbReference type="PANTHER" id="PTHR19136">
    <property type="entry name" value="MOLYBDENUM COFACTOR GUANYLYLTRANSFERASE"/>
    <property type="match status" value="1"/>
</dbReference>
<evidence type="ECO:0000256" key="7">
    <source>
        <dbReference type="ARBA" id="ARBA00023150"/>
    </source>
</evidence>
<dbReference type="PANTHER" id="PTHR19136:SF81">
    <property type="entry name" value="MOLYBDENUM COFACTOR GUANYLYLTRANSFERASE"/>
    <property type="match status" value="1"/>
</dbReference>
<dbReference type="GO" id="GO:0016779">
    <property type="term" value="F:nucleotidyltransferase activity"/>
    <property type="evidence" value="ECO:0007669"/>
    <property type="project" value="UniProtKB-KW"/>
</dbReference>
<keyword evidence="7" id="KW-0501">Molybdenum cofactor biosynthesis</keyword>
<evidence type="ECO:0000256" key="2">
    <source>
        <dbReference type="ARBA" id="ARBA00022679"/>
    </source>
</evidence>
<protein>
    <submittedName>
        <fullName evidence="9">Molybdenum cofactor guanylyltransferase</fullName>
    </submittedName>
</protein>
<dbReference type="InterPro" id="IPR029044">
    <property type="entry name" value="Nucleotide-diphossugar_trans"/>
</dbReference>
<evidence type="ECO:0000256" key="1">
    <source>
        <dbReference type="ARBA" id="ARBA00022490"/>
    </source>
</evidence>
<reference evidence="9" key="1">
    <citation type="journal article" date="2022" name="Arch. Microbiol.">
        <title>Microbulbifer okhotskensis sp. nov., isolated from a deep bottom sediment of the Okhotsk Sea.</title>
        <authorList>
            <person name="Romanenko L."/>
            <person name="Kurilenko V."/>
            <person name="Otstavnykh N."/>
            <person name="Velansky P."/>
            <person name="Isaeva M."/>
            <person name="Mikhailov V."/>
        </authorList>
    </citation>
    <scope>NUCLEOTIDE SEQUENCE</scope>
    <source>
        <strain evidence="9">OS29</strain>
    </source>
</reference>
<proteinExistence type="predicted"/>
<gene>
    <name evidence="9" type="ORF">MO867_09475</name>
</gene>
<evidence type="ECO:0000256" key="6">
    <source>
        <dbReference type="ARBA" id="ARBA00023134"/>
    </source>
</evidence>
<dbReference type="SUPFAM" id="SSF53448">
    <property type="entry name" value="Nucleotide-diphospho-sugar transferases"/>
    <property type="match status" value="1"/>
</dbReference>
<dbReference type="Pfam" id="PF12804">
    <property type="entry name" value="NTP_transf_3"/>
    <property type="match status" value="1"/>
</dbReference>